<dbReference type="HOGENOM" id="CLU_2015463_0_0_1"/>
<dbReference type="AlphaFoldDB" id="A0A067TQQ5"/>
<dbReference type="EMBL" id="KL142370">
    <property type="protein sequence ID" value="KDR82259.1"/>
    <property type="molecule type" value="Genomic_DNA"/>
</dbReference>
<proteinExistence type="predicted"/>
<accession>A0A067TQQ5</accession>
<organism evidence="2 3">
    <name type="scientific">Galerina marginata (strain CBS 339.88)</name>
    <dbReference type="NCBI Taxonomy" id="685588"/>
    <lineage>
        <taxon>Eukaryota</taxon>
        <taxon>Fungi</taxon>
        <taxon>Dikarya</taxon>
        <taxon>Basidiomycota</taxon>
        <taxon>Agaricomycotina</taxon>
        <taxon>Agaricomycetes</taxon>
        <taxon>Agaricomycetidae</taxon>
        <taxon>Agaricales</taxon>
        <taxon>Agaricineae</taxon>
        <taxon>Strophariaceae</taxon>
        <taxon>Galerina</taxon>
    </lineage>
</organism>
<protein>
    <submittedName>
        <fullName evidence="2">Uncharacterized protein</fullName>
    </submittedName>
</protein>
<sequence length="123" mass="13448">MRPDVRLVEGVDVDSRGGVLYEIELAAEESDNEWVKYRLMRSSLIPIPMSMSIWTIHFIATGAGAVAGTKGGSRRRCEPGAENRLCGVESGASTTDDNGEDKAIESSVYVLHNDNEAFRTNSR</sequence>
<name>A0A067TQQ5_GALM3</name>
<evidence type="ECO:0000313" key="3">
    <source>
        <dbReference type="Proteomes" id="UP000027222"/>
    </source>
</evidence>
<reference evidence="3" key="1">
    <citation type="journal article" date="2014" name="Proc. Natl. Acad. Sci. U.S.A.">
        <title>Extensive sampling of basidiomycete genomes demonstrates inadequacy of the white-rot/brown-rot paradigm for wood decay fungi.</title>
        <authorList>
            <person name="Riley R."/>
            <person name="Salamov A.A."/>
            <person name="Brown D.W."/>
            <person name="Nagy L.G."/>
            <person name="Floudas D."/>
            <person name="Held B.W."/>
            <person name="Levasseur A."/>
            <person name="Lombard V."/>
            <person name="Morin E."/>
            <person name="Otillar R."/>
            <person name="Lindquist E.A."/>
            <person name="Sun H."/>
            <person name="LaButti K.M."/>
            <person name="Schmutz J."/>
            <person name="Jabbour D."/>
            <person name="Luo H."/>
            <person name="Baker S.E."/>
            <person name="Pisabarro A.G."/>
            <person name="Walton J.D."/>
            <person name="Blanchette R.A."/>
            <person name="Henrissat B."/>
            <person name="Martin F."/>
            <person name="Cullen D."/>
            <person name="Hibbett D.S."/>
            <person name="Grigoriev I.V."/>
        </authorList>
    </citation>
    <scope>NUCLEOTIDE SEQUENCE [LARGE SCALE GENOMIC DNA]</scope>
    <source>
        <strain evidence="3">CBS 339.88</strain>
    </source>
</reference>
<evidence type="ECO:0000313" key="2">
    <source>
        <dbReference type="EMBL" id="KDR82259.1"/>
    </source>
</evidence>
<keyword evidence="1" id="KW-1133">Transmembrane helix</keyword>
<feature type="transmembrane region" description="Helical" evidence="1">
    <location>
        <begin position="44"/>
        <end position="66"/>
    </location>
</feature>
<keyword evidence="1" id="KW-0472">Membrane</keyword>
<dbReference type="Proteomes" id="UP000027222">
    <property type="component" value="Unassembled WGS sequence"/>
</dbReference>
<keyword evidence="1" id="KW-0812">Transmembrane</keyword>
<evidence type="ECO:0000256" key="1">
    <source>
        <dbReference type="SAM" id="Phobius"/>
    </source>
</evidence>
<gene>
    <name evidence="2" type="ORF">GALMADRAFT_207534</name>
</gene>
<keyword evidence="3" id="KW-1185">Reference proteome</keyword>